<keyword evidence="5" id="KW-1185">Reference proteome</keyword>
<keyword evidence="2" id="KW-0012">Acyltransferase</keyword>
<proteinExistence type="predicted"/>
<dbReference type="CDD" id="cd04301">
    <property type="entry name" value="NAT_SF"/>
    <property type="match status" value="1"/>
</dbReference>
<comment type="caution">
    <text evidence="4">The sequence shown here is derived from an EMBL/GenBank/DDBJ whole genome shotgun (WGS) entry which is preliminary data.</text>
</comment>
<evidence type="ECO:0000256" key="1">
    <source>
        <dbReference type="ARBA" id="ARBA00022679"/>
    </source>
</evidence>
<dbReference type="EMBL" id="JAYMRP010000001">
    <property type="protein sequence ID" value="MFB8771204.1"/>
    <property type="molecule type" value="Genomic_DNA"/>
</dbReference>
<dbReference type="Proteomes" id="UP001585080">
    <property type="component" value="Unassembled WGS sequence"/>
</dbReference>
<feature type="domain" description="N-acetyltransferase" evidence="3">
    <location>
        <begin position="24"/>
        <end position="170"/>
    </location>
</feature>
<dbReference type="RefSeq" id="WP_376730279.1">
    <property type="nucleotide sequence ID" value="NZ_JAYMRP010000001.1"/>
</dbReference>
<dbReference type="InterPro" id="IPR050832">
    <property type="entry name" value="Bact_Acetyltransf"/>
</dbReference>
<accession>A0ABV5E2Y9</accession>
<dbReference type="SUPFAM" id="SSF55729">
    <property type="entry name" value="Acyl-CoA N-acyltransferases (Nat)"/>
    <property type="match status" value="1"/>
</dbReference>
<dbReference type="PANTHER" id="PTHR43877:SF2">
    <property type="entry name" value="AMINOALKYLPHOSPHONATE N-ACETYLTRANSFERASE-RELATED"/>
    <property type="match status" value="1"/>
</dbReference>
<evidence type="ECO:0000313" key="5">
    <source>
        <dbReference type="Proteomes" id="UP001585080"/>
    </source>
</evidence>
<protein>
    <submittedName>
        <fullName evidence="4">GNAT family N-acetyltransferase</fullName>
    </submittedName>
</protein>
<evidence type="ECO:0000256" key="2">
    <source>
        <dbReference type="ARBA" id="ARBA00023315"/>
    </source>
</evidence>
<dbReference type="InterPro" id="IPR000182">
    <property type="entry name" value="GNAT_dom"/>
</dbReference>
<gene>
    <name evidence="4" type="ORF">VSS16_00350</name>
</gene>
<dbReference type="InterPro" id="IPR016181">
    <property type="entry name" value="Acyl_CoA_acyltransferase"/>
</dbReference>
<organism evidence="4 5">
    <name type="scientific">Streptomyces broussonetiae</name>
    <dbReference type="NCBI Taxonomy" id="2686304"/>
    <lineage>
        <taxon>Bacteria</taxon>
        <taxon>Bacillati</taxon>
        <taxon>Actinomycetota</taxon>
        <taxon>Actinomycetes</taxon>
        <taxon>Kitasatosporales</taxon>
        <taxon>Streptomycetaceae</taxon>
        <taxon>Streptomyces</taxon>
    </lineage>
</organism>
<keyword evidence="1" id="KW-0808">Transferase</keyword>
<sequence length="176" mass="19081">MHPTDPTPGWTVAPEPVGSPVAAALWRAYYTEVSDRWYLLHEGRRTDPAELERETAADPGDHLAPPTGRLLVARYGGTPAGMAGVRLLDASTAELKRVFVYEDMRGRGGAALLVTAAEDAARALGATRMVLDTRGDLVEARALYARLGYRETAPHNDEPYAEHWFGKDLVGVSPSV</sequence>
<dbReference type="Pfam" id="PF00583">
    <property type="entry name" value="Acetyltransf_1"/>
    <property type="match status" value="1"/>
</dbReference>
<evidence type="ECO:0000313" key="4">
    <source>
        <dbReference type="EMBL" id="MFB8771204.1"/>
    </source>
</evidence>
<dbReference type="Gene3D" id="3.40.630.30">
    <property type="match status" value="1"/>
</dbReference>
<dbReference type="PROSITE" id="PS51186">
    <property type="entry name" value="GNAT"/>
    <property type="match status" value="1"/>
</dbReference>
<name>A0ABV5E2Y9_9ACTN</name>
<reference evidence="4 5" key="1">
    <citation type="submission" date="2024-01" db="EMBL/GenBank/DDBJ databases">
        <title>Genome mining of biosynthetic gene clusters to explore secondary metabolites of Streptomyces sp.</title>
        <authorList>
            <person name="Baig A."/>
            <person name="Ajitkumar Shintre N."/>
            <person name="Kumar H."/>
            <person name="Anbarasu A."/>
            <person name="Ramaiah S."/>
        </authorList>
    </citation>
    <scope>NUCLEOTIDE SEQUENCE [LARGE SCALE GENOMIC DNA]</scope>
    <source>
        <strain evidence="4 5">A57</strain>
    </source>
</reference>
<evidence type="ECO:0000259" key="3">
    <source>
        <dbReference type="PROSITE" id="PS51186"/>
    </source>
</evidence>
<dbReference type="PANTHER" id="PTHR43877">
    <property type="entry name" value="AMINOALKYLPHOSPHONATE N-ACETYLTRANSFERASE-RELATED-RELATED"/>
    <property type="match status" value="1"/>
</dbReference>